<name>A0A0F5QFW7_9HYPH</name>
<keyword evidence="1" id="KW-0472">Membrane</keyword>
<accession>A0A0F5QFW7</accession>
<feature type="transmembrane region" description="Helical" evidence="1">
    <location>
        <begin position="72"/>
        <end position="92"/>
    </location>
</feature>
<comment type="caution">
    <text evidence="2">The sequence shown here is derived from an EMBL/GenBank/DDBJ whole genome shotgun (WGS) entry which is preliminary data.</text>
</comment>
<keyword evidence="1" id="KW-1133">Transmembrane helix</keyword>
<feature type="transmembrane region" description="Helical" evidence="1">
    <location>
        <begin position="12"/>
        <end position="33"/>
    </location>
</feature>
<evidence type="ECO:0000313" key="2">
    <source>
        <dbReference type="EMBL" id="KKC39626.1"/>
    </source>
</evidence>
<keyword evidence="1" id="KW-0812">Transmembrane</keyword>
<dbReference type="Pfam" id="PF19660">
    <property type="entry name" value="DUF6163"/>
    <property type="match status" value="1"/>
</dbReference>
<evidence type="ECO:0000313" key="3">
    <source>
        <dbReference type="Proteomes" id="UP000033411"/>
    </source>
</evidence>
<proteinExistence type="predicted"/>
<protein>
    <submittedName>
        <fullName evidence="2">Uncharacterized protein</fullName>
    </submittedName>
</protein>
<dbReference type="PATRIC" id="fig|1293439.3.peg.679"/>
<organism evidence="2 3">
    <name type="scientific">Devosia epidermidihirudinis</name>
    <dbReference type="NCBI Taxonomy" id="1293439"/>
    <lineage>
        <taxon>Bacteria</taxon>
        <taxon>Pseudomonadati</taxon>
        <taxon>Pseudomonadota</taxon>
        <taxon>Alphaproteobacteria</taxon>
        <taxon>Hyphomicrobiales</taxon>
        <taxon>Devosiaceae</taxon>
        <taxon>Devosia</taxon>
    </lineage>
</organism>
<dbReference type="EMBL" id="LANJ01000011">
    <property type="protein sequence ID" value="KKC39626.1"/>
    <property type="molecule type" value="Genomic_DNA"/>
</dbReference>
<dbReference type="AlphaFoldDB" id="A0A0F5QFW7"/>
<dbReference type="InterPro" id="IPR046161">
    <property type="entry name" value="DUF6163"/>
</dbReference>
<feature type="transmembrane region" description="Helical" evidence="1">
    <location>
        <begin position="39"/>
        <end position="60"/>
    </location>
</feature>
<gene>
    <name evidence="2" type="ORF">WH87_05575</name>
</gene>
<dbReference type="OrthoDB" id="7843623at2"/>
<sequence>MAMDFNAQPIGIYIRVVAIISLLLGLNDAARLLGVNLGSVSPIAAMGMTGFVYLAIFSLARLFAAVGLWIKASWGAVLLVASTGVELVLYLLGSPDVTMSAFGFGVRLVLLASILVIFVIGIRMSRARAAD</sequence>
<dbReference type="RefSeq" id="WP_046173229.1">
    <property type="nucleotide sequence ID" value="NZ_LANJ01000011.1"/>
</dbReference>
<dbReference type="Proteomes" id="UP000033411">
    <property type="component" value="Unassembled WGS sequence"/>
</dbReference>
<keyword evidence="3" id="KW-1185">Reference proteome</keyword>
<evidence type="ECO:0000256" key="1">
    <source>
        <dbReference type="SAM" id="Phobius"/>
    </source>
</evidence>
<feature type="transmembrane region" description="Helical" evidence="1">
    <location>
        <begin position="104"/>
        <end position="122"/>
    </location>
</feature>
<reference evidence="2 3" key="1">
    <citation type="submission" date="2015-03" db="EMBL/GenBank/DDBJ databases">
        <authorList>
            <person name="Lepp D."/>
            <person name="Hassan Y.I."/>
            <person name="Li X.-Z."/>
            <person name="Zhou T."/>
        </authorList>
    </citation>
    <scope>NUCLEOTIDE SEQUENCE [LARGE SCALE GENOMIC DNA]</scope>
    <source>
        <strain evidence="2 3">E84</strain>
    </source>
</reference>